<evidence type="ECO:0000256" key="6">
    <source>
        <dbReference type="ARBA" id="ARBA00023315"/>
    </source>
</evidence>
<dbReference type="InterPro" id="IPR039859">
    <property type="entry name" value="PFA4/ZDH16/20/ERF2-like"/>
</dbReference>
<evidence type="ECO:0000256" key="4">
    <source>
        <dbReference type="ARBA" id="ARBA00022989"/>
    </source>
</evidence>
<evidence type="ECO:0000313" key="9">
    <source>
        <dbReference type="Ensembl" id="ENSOMYP00000107231.1"/>
    </source>
</evidence>
<dbReference type="GeneTree" id="ENSGT01000000221119"/>
<comment type="similarity">
    <text evidence="7">Belongs to the DHHC palmitoyltransferase family.</text>
</comment>
<dbReference type="GO" id="GO:0016020">
    <property type="term" value="C:membrane"/>
    <property type="evidence" value="ECO:0007669"/>
    <property type="project" value="UniProtKB-SubCell"/>
</dbReference>
<accession>A0A8K9UAI4</accession>
<sequence length="214" mass="24754">MPIVLNTVLVFSITTEVGYLVLVEAPLHLLPQYFMLGNITWNASLFVKTRPSIKGVFLGSEGIAQGWRYSYTCETHTPPQCSLCYDSKVCVLRRDHHCVFFGQCVGFRNYHYFLSCLLFMWTGLLYTVVVNTGLHHYPEGRSHAAQHPATTHALDHARLWLDWEGERGRVYVQRERARENRASERCVCERERERKGMCICMCNLVSEHFVLFST</sequence>
<dbReference type="Proteomes" id="UP000694395">
    <property type="component" value="Chromosome 31"/>
</dbReference>
<evidence type="ECO:0000256" key="7">
    <source>
        <dbReference type="RuleBase" id="RU079119"/>
    </source>
</evidence>
<dbReference type="EC" id="2.3.1.225" evidence="7"/>
<protein>
    <recommendedName>
        <fullName evidence="7">Palmitoyltransferase</fullName>
        <ecNumber evidence="7">2.3.1.225</ecNumber>
    </recommendedName>
</protein>
<dbReference type="GO" id="GO:0005783">
    <property type="term" value="C:endoplasmic reticulum"/>
    <property type="evidence" value="ECO:0007669"/>
    <property type="project" value="TreeGrafter"/>
</dbReference>
<comment type="domain">
    <text evidence="7">The DHHC domain is required for palmitoyltransferase activity.</text>
</comment>
<feature type="domain" description="Palmitoyltransferase DHHC" evidence="8">
    <location>
        <begin position="67"/>
        <end position="130"/>
    </location>
</feature>
<dbReference type="PANTHER" id="PTHR22883:SF414">
    <property type="entry name" value="PALMITOYLTRANSFERASE ZDHHC24-RELATED"/>
    <property type="match status" value="1"/>
</dbReference>
<evidence type="ECO:0000256" key="5">
    <source>
        <dbReference type="ARBA" id="ARBA00023136"/>
    </source>
</evidence>
<keyword evidence="6 7" id="KW-0012">Acyltransferase</keyword>
<keyword evidence="5 7" id="KW-0472">Membrane</keyword>
<dbReference type="GO" id="GO:0019706">
    <property type="term" value="F:protein-cysteine S-palmitoyltransferase activity"/>
    <property type="evidence" value="ECO:0007669"/>
    <property type="project" value="UniProtKB-EC"/>
</dbReference>
<reference evidence="9" key="2">
    <citation type="submission" date="2025-08" db="UniProtKB">
        <authorList>
            <consortium name="Ensembl"/>
        </authorList>
    </citation>
    <scope>IDENTIFICATION</scope>
</reference>
<dbReference type="PANTHER" id="PTHR22883">
    <property type="entry name" value="ZINC FINGER DHHC DOMAIN CONTAINING PROTEIN"/>
    <property type="match status" value="1"/>
</dbReference>
<evidence type="ECO:0000259" key="8">
    <source>
        <dbReference type="Pfam" id="PF01529"/>
    </source>
</evidence>
<evidence type="ECO:0000256" key="3">
    <source>
        <dbReference type="ARBA" id="ARBA00022692"/>
    </source>
</evidence>
<keyword evidence="10" id="KW-1185">Reference proteome</keyword>
<reference evidence="9" key="3">
    <citation type="submission" date="2025-09" db="UniProtKB">
        <authorList>
            <consortium name="Ensembl"/>
        </authorList>
    </citation>
    <scope>IDENTIFICATION</scope>
</reference>
<reference evidence="9" key="1">
    <citation type="submission" date="2020-07" db="EMBL/GenBank/DDBJ databases">
        <title>A long reads based de novo assembly of the rainbow trout Arlee double haploid line genome.</title>
        <authorList>
            <person name="Gao G."/>
            <person name="Palti Y."/>
        </authorList>
    </citation>
    <scope>NUCLEOTIDE SEQUENCE [LARGE SCALE GENOMIC DNA]</scope>
</reference>
<dbReference type="InterPro" id="IPR001594">
    <property type="entry name" value="Palmitoyltrfase_DHHC"/>
</dbReference>
<comment type="caution">
    <text evidence="7">Lacks conserved residue(s) required for the propagation of feature annotation.</text>
</comment>
<dbReference type="Ensembl" id="ENSOMYT00000128888.1">
    <property type="protein sequence ID" value="ENSOMYP00000107231.1"/>
    <property type="gene ID" value="ENSOMYG00000049833.1"/>
</dbReference>
<keyword evidence="2 7" id="KW-0808">Transferase</keyword>
<proteinExistence type="inferred from homology"/>
<organism evidence="9 10">
    <name type="scientific">Oncorhynchus mykiss</name>
    <name type="common">Rainbow trout</name>
    <name type="synonym">Salmo gairdneri</name>
    <dbReference type="NCBI Taxonomy" id="8022"/>
    <lineage>
        <taxon>Eukaryota</taxon>
        <taxon>Metazoa</taxon>
        <taxon>Chordata</taxon>
        <taxon>Craniata</taxon>
        <taxon>Vertebrata</taxon>
        <taxon>Euteleostomi</taxon>
        <taxon>Actinopterygii</taxon>
        <taxon>Neopterygii</taxon>
        <taxon>Teleostei</taxon>
        <taxon>Protacanthopterygii</taxon>
        <taxon>Salmoniformes</taxon>
        <taxon>Salmonidae</taxon>
        <taxon>Salmoninae</taxon>
        <taxon>Oncorhynchus</taxon>
    </lineage>
</organism>
<evidence type="ECO:0000256" key="2">
    <source>
        <dbReference type="ARBA" id="ARBA00022679"/>
    </source>
</evidence>
<comment type="subcellular location">
    <subcellularLocation>
        <location evidence="1">Membrane</location>
        <topology evidence="1">Multi-pass membrane protein</topology>
    </subcellularLocation>
</comment>
<name>A0A8K9UAI4_ONCMY</name>
<evidence type="ECO:0000256" key="1">
    <source>
        <dbReference type="ARBA" id="ARBA00004141"/>
    </source>
</evidence>
<evidence type="ECO:0000313" key="10">
    <source>
        <dbReference type="Proteomes" id="UP000694395"/>
    </source>
</evidence>
<dbReference type="GO" id="GO:0006612">
    <property type="term" value="P:protein targeting to membrane"/>
    <property type="evidence" value="ECO:0007669"/>
    <property type="project" value="TreeGrafter"/>
</dbReference>
<dbReference type="PROSITE" id="PS50216">
    <property type="entry name" value="DHHC"/>
    <property type="match status" value="1"/>
</dbReference>
<dbReference type="GO" id="GO:0005794">
    <property type="term" value="C:Golgi apparatus"/>
    <property type="evidence" value="ECO:0007669"/>
    <property type="project" value="TreeGrafter"/>
</dbReference>
<dbReference type="AlphaFoldDB" id="A0A8K9UAI4"/>
<keyword evidence="4 7" id="KW-1133">Transmembrane helix</keyword>
<dbReference type="Pfam" id="PF01529">
    <property type="entry name" value="DHHC"/>
    <property type="match status" value="1"/>
</dbReference>
<keyword evidence="3 7" id="KW-0812">Transmembrane</keyword>
<comment type="catalytic activity">
    <reaction evidence="7">
        <text>L-cysteinyl-[protein] + hexadecanoyl-CoA = S-hexadecanoyl-L-cysteinyl-[protein] + CoA</text>
        <dbReference type="Rhea" id="RHEA:36683"/>
        <dbReference type="Rhea" id="RHEA-COMP:10131"/>
        <dbReference type="Rhea" id="RHEA-COMP:11032"/>
        <dbReference type="ChEBI" id="CHEBI:29950"/>
        <dbReference type="ChEBI" id="CHEBI:57287"/>
        <dbReference type="ChEBI" id="CHEBI:57379"/>
        <dbReference type="ChEBI" id="CHEBI:74151"/>
        <dbReference type="EC" id="2.3.1.225"/>
    </reaction>
</comment>
<feature type="transmembrane region" description="Helical" evidence="7">
    <location>
        <begin position="110"/>
        <end position="134"/>
    </location>
</feature>